<dbReference type="InParanoid" id="A0A2I1DIX7"/>
<proteinExistence type="predicted"/>
<reference evidence="1 2" key="1">
    <citation type="submission" date="2017-03" db="EMBL/GenBank/DDBJ databases">
        <title>Draft genime sequence of the acidophilic sulfur-oxidizing bacterium Acidithiobacillus sp. SH, isolated from seawater.</title>
        <authorList>
            <person name="Sharmin S."/>
            <person name="Tokuhisa M."/>
            <person name="Kanao T."/>
            <person name="Kamimura K."/>
        </authorList>
    </citation>
    <scope>NUCLEOTIDE SEQUENCE [LARGE SCALE GENOMIC DNA]</scope>
    <source>
        <strain evidence="1 2">SH</strain>
    </source>
</reference>
<evidence type="ECO:0000313" key="2">
    <source>
        <dbReference type="Proteomes" id="UP000234329"/>
    </source>
</evidence>
<protein>
    <submittedName>
        <fullName evidence="1">Uncharacterized protein</fullName>
    </submittedName>
</protein>
<comment type="caution">
    <text evidence="1">The sequence shown here is derived from an EMBL/GenBank/DDBJ whole genome shotgun (WGS) entry which is preliminary data.</text>
</comment>
<dbReference type="RefSeq" id="WP_101538700.1">
    <property type="nucleotide sequence ID" value="NZ_MXAV01000048.1"/>
</dbReference>
<sequence length="102" mass="11343">MNKQELTGALAETLRTNSGNAERLASQFILLGTKYRKNLIRKLNGEQVDRNLEKTEAAIKNLCGRLALSYRLVDDVRGPSLRLFLNNGYDSLAGGYAVEDNI</sequence>
<accession>A0A2I1DIX7</accession>
<dbReference type="Proteomes" id="UP000234329">
    <property type="component" value="Unassembled WGS sequence"/>
</dbReference>
<organism evidence="1 2">
    <name type="scientific">Acidithiobacillus marinus</name>
    <dbReference type="NCBI Taxonomy" id="187490"/>
    <lineage>
        <taxon>Bacteria</taxon>
        <taxon>Pseudomonadati</taxon>
        <taxon>Pseudomonadota</taxon>
        <taxon>Acidithiobacillia</taxon>
        <taxon>Acidithiobacillales</taxon>
        <taxon>Acidithiobacillaceae</taxon>
        <taxon>Acidithiobacillus</taxon>
    </lineage>
</organism>
<dbReference type="EMBL" id="MXAV01000048">
    <property type="protein sequence ID" value="PKY09830.1"/>
    <property type="molecule type" value="Genomic_DNA"/>
</dbReference>
<dbReference type="AlphaFoldDB" id="A0A2I1DIX7"/>
<keyword evidence="2" id="KW-1185">Reference proteome</keyword>
<gene>
    <name evidence="1" type="ORF">B1757_12840</name>
</gene>
<evidence type="ECO:0000313" key="1">
    <source>
        <dbReference type="EMBL" id="PKY09830.1"/>
    </source>
</evidence>
<name>A0A2I1DIX7_9PROT</name>